<proteinExistence type="predicted"/>
<dbReference type="EMBL" id="SRLO01000094">
    <property type="protein sequence ID" value="TNN76384.1"/>
    <property type="molecule type" value="Genomic_DNA"/>
</dbReference>
<evidence type="ECO:0000313" key="1">
    <source>
        <dbReference type="EMBL" id="TNN76384.1"/>
    </source>
</evidence>
<reference evidence="1 2" key="1">
    <citation type="submission" date="2019-03" db="EMBL/GenBank/DDBJ databases">
        <title>First draft genome of Liparis tanakae, snailfish: a comprehensive survey of snailfish specific genes.</title>
        <authorList>
            <person name="Kim W."/>
            <person name="Song I."/>
            <person name="Jeong J.-H."/>
            <person name="Kim D."/>
            <person name="Kim S."/>
            <person name="Ryu S."/>
            <person name="Song J.Y."/>
            <person name="Lee S.K."/>
        </authorList>
    </citation>
    <scope>NUCLEOTIDE SEQUENCE [LARGE SCALE GENOMIC DNA]</scope>
    <source>
        <tissue evidence="1">Muscle</tissue>
    </source>
</reference>
<comment type="caution">
    <text evidence="1">The sequence shown here is derived from an EMBL/GenBank/DDBJ whole genome shotgun (WGS) entry which is preliminary data.</text>
</comment>
<organism evidence="1 2">
    <name type="scientific">Liparis tanakae</name>
    <name type="common">Tanaka's snailfish</name>
    <dbReference type="NCBI Taxonomy" id="230148"/>
    <lineage>
        <taxon>Eukaryota</taxon>
        <taxon>Metazoa</taxon>
        <taxon>Chordata</taxon>
        <taxon>Craniata</taxon>
        <taxon>Vertebrata</taxon>
        <taxon>Euteleostomi</taxon>
        <taxon>Actinopterygii</taxon>
        <taxon>Neopterygii</taxon>
        <taxon>Teleostei</taxon>
        <taxon>Neoteleostei</taxon>
        <taxon>Acanthomorphata</taxon>
        <taxon>Eupercaria</taxon>
        <taxon>Perciformes</taxon>
        <taxon>Cottioidei</taxon>
        <taxon>Cottales</taxon>
        <taxon>Liparidae</taxon>
        <taxon>Liparis</taxon>
    </lineage>
</organism>
<evidence type="ECO:0000313" key="2">
    <source>
        <dbReference type="Proteomes" id="UP000314294"/>
    </source>
</evidence>
<sequence>MSQLQAALPIRHRTEQHRPCDDHARPHAIGLSRDTTWAGCVSEVVWMSHCLLLVRTYTFTKSEFISVHLGCPVPISSNRNTYMSE</sequence>
<protein>
    <submittedName>
        <fullName evidence="1">Uncharacterized protein</fullName>
    </submittedName>
</protein>
<dbReference type="Proteomes" id="UP000314294">
    <property type="component" value="Unassembled WGS sequence"/>
</dbReference>
<dbReference type="AlphaFoldDB" id="A0A4Z2IG38"/>
<name>A0A4Z2IG38_9TELE</name>
<accession>A0A4Z2IG38</accession>
<gene>
    <name evidence="1" type="ORF">EYF80_013463</name>
</gene>
<keyword evidence="2" id="KW-1185">Reference proteome</keyword>